<dbReference type="Proteomes" id="UP001519460">
    <property type="component" value="Unassembled WGS sequence"/>
</dbReference>
<gene>
    <name evidence="2" type="ORF">BaRGS_00013509</name>
</gene>
<accession>A0ABD0L837</accession>
<evidence type="ECO:0000313" key="3">
    <source>
        <dbReference type="Proteomes" id="UP001519460"/>
    </source>
</evidence>
<organism evidence="2 3">
    <name type="scientific">Batillaria attramentaria</name>
    <dbReference type="NCBI Taxonomy" id="370345"/>
    <lineage>
        <taxon>Eukaryota</taxon>
        <taxon>Metazoa</taxon>
        <taxon>Spiralia</taxon>
        <taxon>Lophotrochozoa</taxon>
        <taxon>Mollusca</taxon>
        <taxon>Gastropoda</taxon>
        <taxon>Caenogastropoda</taxon>
        <taxon>Sorbeoconcha</taxon>
        <taxon>Cerithioidea</taxon>
        <taxon>Batillariidae</taxon>
        <taxon>Batillaria</taxon>
    </lineage>
</organism>
<keyword evidence="3" id="KW-1185">Reference proteome</keyword>
<name>A0ABD0L837_9CAEN</name>
<reference evidence="2 3" key="1">
    <citation type="journal article" date="2023" name="Sci. Data">
        <title>Genome assembly of the Korean intertidal mud-creeper Batillaria attramentaria.</title>
        <authorList>
            <person name="Patra A.K."/>
            <person name="Ho P.T."/>
            <person name="Jun S."/>
            <person name="Lee S.J."/>
            <person name="Kim Y."/>
            <person name="Won Y.J."/>
        </authorList>
    </citation>
    <scope>NUCLEOTIDE SEQUENCE [LARGE SCALE GENOMIC DNA]</scope>
    <source>
        <strain evidence="2">Wonlab-2016</strain>
    </source>
</reference>
<feature type="region of interest" description="Disordered" evidence="1">
    <location>
        <begin position="81"/>
        <end position="101"/>
    </location>
</feature>
<comment type="caution">
    <text evidence="2">The sequence shown here is derived from an EMBL/GenBank/DDBJ whole genome shotgun (WGS) entry which is preliminary data.</text>
</comment>
<evidence type="ECO:0000313" key="2">
    <source>
        <dbReference type="EMBL" id="KAK7495327.1"/>
    </source>
</evidence>
<protein>
    <submittedName>
        <fullName evidence="2">Uncharacterized protein</fullName>
    </submittedName>
</protein>
<dbReference type="EMBL" id="JACVVK020000076">
    <property type="protein sequence ID" value="KAK7495327.1"/>
    <property type="molecule type" value="Genomic_DNA"/>
</dbReference>
<proteinExistence type="predicted"/>
<sequence length="101" mass="10925">MFTGSGQSSKLTDDLSESLDFFILGFVCWFVWVDFIDSNNNDIKTPSPSPLNRFNSSRGPAFCPRALPDFDPATIETCLRPVGGASDAAPRHAGNSPQGRS</sequence>
<dbReference type="AlphaFoldDB" id="A0ABD0L837"/>
<evidence type="ECO:0000256" key="1">
    <source>
        <dbReference type="SAM" id="MobiDB-lite"/>
    </source>
</evidence>